<reference evidence="1 2" key="1">
    <citation type="journal article" date="2021" name="BMC Biol.">
        <title>Horizontally acquired antibacterial genes associated with adaptive radiation of ladybird beetles.</title>
        <authorList>
            <person name="Li H.S."/>
            <person name="Tang X.F."/>
            <person name="Huang Y.H."/>
            <person name="Xu Z.Y."/>
            <person name="Chen M.L."/>
            <person name="Du X.Y."/>
            <person name="Qiu B.Y."/>
            <person name="Chen P.T."/>
            <person name="Zhang W."/>
            <person name="Slipinski A."/>
            <person name="Escalona H.E."/>
            <person name="Waterhouse R.M."/>
            <person name="Zwick A."/>
            <person name="Pang H."/>
        </authorList>
    </citation>
    <scope>NUCLEOTIDE SEQUENCE [LARGE SCALE GENOMIC DNA]</scope>
    <source>
        <strain evidence="1">SYSU2018</strain>
    </source>
</reference>
<dbReference type="Proteomes" id="UP001516400">
    <property type="component" value="Unassembled WGS sequence"/>
</dbReference>
<gene>
    <name evidence="1" type="ORF">HHI36_012956</name>
</gene>
<dbReference type="AlphaFoldDB" id="A0ABD2NGA7"/>
<name>A0ABD2NGA7_9CUCU</name>
<evidence type="ECO:0000313" key="2">
    <source>
        <dbReference type="Proteomes" id="UP001516400"/>
    </source>
</evidence>
<accession>A0ABD2NGA7</accession>
<dbReference type="EMBL" id="JABFTP020000103">
    <property type="protein sequence ID" value="KAL3277614.1"/>
    <property type="molecule type" value="Genomic_DNA"/>
</dbReference>
<evidence type="ECO:0000313" key="1">
    <source>
        <dbReference type="EMBL" id="KAL3277614.1"/>
    </source>
</evidence>
<keyword evidence="2" id="KW-1185">Reference proteome</keyword>
<comment type="caution">
    <text evidence="1">The sequence shown here is derived from an EMBL/GenBank/DDBJ whole genome shotgun (WGS) entry which is preliminary data.</text>
</comment>
<sequence>MDEQTCDKNPKCIFCKGNHNANNRDCGEYLRQFKMREMMAYYNISLFEANKACTPELAPNLAEFPTLSGAKKKSFTSTFNNDNKKHKITSPILKKRKNIHNTGYDKKAHNECLFTFNNGNSVKSVLDSKLNNKNNDEDGFVSDTSARCEGGETTPYNKFDKDVKNSGDIFKRKLVSYKLNMDVATSSDEESFKGFTVNVSPILEK</sequence>
<protein>
    <submittedName>
        <fullName evidence="1">Uncharacterized protein</fullName>
    </submittedName>
</protein>
<organism evidence="1 2">
    <name type="scientific">Cryptolaemus montrouzieri</name>
    <dbReference type="NCBI Taxonomy" id="559131"/>
    <lineage>
        <taxon>Eukaryota</taxon>
        <taxon>Metazoa</taxon>
        <taxon>Ecdysozoa</taxon>
        <taxon>Arthropoda</taxon>
        <taxon>Hexapoda</taxon>
        <taxon>Insecta</taxon>
        <taxon>Pterygota</taxon>
        <taxon>Neoptera</taxon>
        <taxon>Endopterygota</taxon>
        <taxon>Coleoptera</taxon>
        <taxon>Polyphaga</taxon>
        <taxon>Cucujiformia</taxon>
        <taxon>Coccinelloidea</taxon>
        <taxon>Coccinellidae</taxon>
        <taxon>Scymninae</taxon>
        <taxon>Scymnini</taxon>
        <taxon>Cryptolaemus</taxon>
    </lineage>
</organism>
<proteinExistence type="predicted"/>